<feature type="domain" description="Rhodanese" evidence="2">
    <location>
        <begin position="21"/>
        <end position="68"/>
    </location>
</feature>
<evidence type="ECO:0000259" key="2">
    <source>
        <dbReference type="PROSITE" id="PS50206"/>
    </source>
</evidence>
<dbReference type="InterPro" id="IPR001763">
    <property type="entry name" value="Rhodanese-like_dom"/>
</dbReference>
<dbReference type="PRINTS" id="PR00080">
    <property type="entry name" value="SDRFAMILY"/>
</dbReference>
<dbReference type="Pfam" id="PF13561">
    <property type="entry name" value="adh_short_C2"/>
    <property type="match status" value="1"/>
</dbReference>
<dbReference type="SMART" id="SM00822">
    <property type="entry name" value="PKS_KR"/>
    <property type="match status" value="1"/>
</dbReference>
<dbReference type="PANTHER" id="PTHR42879:SF2">
    <property type="entry name" value="3-OXOACYL-[ACYL-CARRIER-PROTEIN] REDUCTASE FABG"/>
    <property type="match status" value="1"/>
</dbReference>
<evidence type="ECO:0000313" key="3">
    <source>
        <dbReference type="EMBL" id="GJE03108.1"/>
    </source>
</evidence>
<dbReference type="InterPro" id="IPR036291">
    <property type="entry name" value="NAD(P)-bd_dom_sf"/>
</dbReference>
<sequence length="256" mass="26738">MNLDLDGRVALLTGAARGIGLAEAEALAAEGCRIVVSDRDAEAAAEAAARLAEAGHPAWSLGCDVTDEAAVAAMLEAVAAREGRLDILVNNAGVAGTLVGHAVEAMSLDHWDRMVRIHMHGTFLCTRAAIPLMRAAGFGRIVNTSSMNVAGGGRPGNANYTAAKAGIAGFTRVVAKEVGRAGLTCNCVAPGYVETDLIQTFSADMRERITAQNPIGRFCKPEEVAALVAFLCSRQAAFINGAMINLDGGRREFVWD</sequence>
<protein>
    <submittedName>
        <fullName evidence="3">3-oxoacyl-[acyl-carrier-protein] reductase FabG</fullName>
    </submittedName>
</protein>
<dbReference type="PROSITE" id="PS50206">
    <property type="entry name" value="RHODANESE_3"/>
    <property type="match status" value="1"/>
</dbReference>
<dbReference type="PRINTS" id="PR00081">
    <property type="entry name" value="GDHRDH"/>
</dbReference>
<dbReference type="InterPro" id="IPR057326">
    <property type="entry name" value="KR_dom"/>
</dbReference>
<keyword evidence="4" id="KW-1185">Reference proteome</keyword>
<accession>A0ABQ4SMY2</accession>
<evidence type="ECO:0000313" key="4">
    <source>
        <dbReference type="Proteomes" id="UP001055153"/>
    </source>
</evidence>
<dbReference type="InterPro" id="IPR050259">
    <property type="entry name" value="SDR"/>
</dbReference>
<evidence type="ECO:0000256" key="1">
    <source>
        <dbReference type="ARBA" id="ARBA00006484"/>
    </source>
</evidence>
<dbReference type="Proteomes" id="UP001055153">
    <property type="component" value="Unassembled WGS sequence"/>
</dbReference>
<dbReference type="EMBL" id="BPQQ01000067">
    <property type="protein sequence ID" value="GJE03108.1"/>
    <property type="molecule type" value="Genomic_DNA"/>
</dbReference>
<reference evidence="3" key="1">
    <citation type="journal article" date="2021" name="Front. Microbiol.">
        <title>Comprehensive Comparative Genomics and Phenotyping of Methylobacterium Species.</title>
        <authorList>
            <person name="Alessa O."/>
            <person name="Ogura Y."/>
            <person name="Fujitani Y."/>
            <person name="Takami H."/>
            <person name="Hayashi T."/>
            <person name="Sahin N."/>
            <person name="Tani A."/>
        </authorList>
    </citation>
    <scope>NUCLEOTIDE SEQUENCE</scope>
    <source>
        <strain evidence="3">DSM 17168</strain>
    </source>
</reference>
<name>A0ABQ4SMY2_9HYPH</name>
<comment type="similarity">
    <text evidence="1">Belongs to the short-chain dehydrogenases/reductases (SDR) family.</text>
</comment>
<dbReference type="Gene3D" id="3.40.50.720">
    <property type="entry name" value="NAD(P)-binding Rossmann-like Domain"/>
    <property type="match status" value="1"/>
</dbReference>
<reference evidence="3" key="2">
    <citation type="submission" date="2021-08" db="EMBL/GenBank/DDBJ databases">
        <authorList>
            <person name="Tani A."/>
            <person name="Ola A."/>
            <person name="Ogura Y."/>
            <person name="Katsura K."/>
            <person name="Hayashi T."/>
        </authorList>
    </citation>
    <scope>NUCLEOTIDE SEQUENCE</scope>
    <source>
        <strain evidence="3">DSM 17168</strain>
    </source>
</reference>
<comment type="caution">
    <text evidence="3">The sequence shown here is derived from an EMBL/GenBank/DDBJ whole genome shotgun (WGS) entry which is preliminary data.</text>
</comment>
<dbReference type="PANTHER" id="PTHR42879">
    <property type="entry name" value="3-OXOACYL-(ACYL-CARRIER-PROTEIN) REDUCTASE"/>
    <property type="match status" value="1"/>
</dbReference>
<dbReference type="SUPFAM" id="SSF51735">
    <property type="entry name" value="NAD(P)-binding Rossmann-fold domains"/>
    <property type="match status" value="1"/>
</dbReference>
<gene>
    <name evidence="3" type="primary">fabG_13</name>
    <name evidence="3" type="ORF">GMJLKIPL_5059</name>
</gene>
<dbReference type="InterPro" id="IPR002347">
    <property type="entry name" value="SDR_fam"/>
</dbReference>
<dbReference type="NCBIfam" id="NF009466">
    <property type="entry name" value="PRK12826.1-2"/>
    <property type="match status" value="1"/>
</dbReference>
<organism evidence="3 4">
    <name type="scientific">Methylobacterium isbiliense</name>
    <dbReference type="NCBI Taxonomy" id="315478"/>
    <lineage>
        <taxon>Bacteria</taxon>
        <taxon>Pseudomonadati</taxon>
        <taxon>Pseudomonadota</taxon>
        <taxon>Alphaproteobacteria</taxon>
        <taxon>Hyphomicrobiales</taxon>
        <taxon>Methylobacteriaceae</taxon>
        <taxon>Methylobacterium</taxon>
    </lineage>
</organism>
<dbReference type="RefSeq" id="WP_238240466.1">
    <property type="nucleotide sequence ID" value="NZ_BPQQ01000067.1"/>
</dbReference>
<proteinExistence type="inferred from homology"/>